<dbReference type="EMBL" id="JABFUD020000010">
    <property type="protein sequence ID" value="KAI5074291.1"/>
    <property type="molecule type" value="Genomic_DNA"/>
</dbReference>
<gene>
    <name evidence="1" type="ORF">GOP47_0010252</name>
</gene>
<accession>A0A9D4ZIK9</accession>
<proteinExistence type="predicted"/>
<keyword evidence="2" id="KW-1185">Reference proteome</keyword>
<evidence type="ECO:0000313" key="1">
    <source>
        <dbReference type="EMBL" id="KAI5074291.1"/>
    </source>
</evidence>
<reference evidence="1" key="1">
    <citation type="submission" date="2021-01" db="EMBL/GenBank/DDBJ databases">
        <title>Adiantum capillus-veneris genome.</title>
        <authorList>
            <person name="Fang Y."/>
            <person name="Liao Q."/>
        </authorList>
    </citation>
    <scope>NUCLEOTIDE SEQUENCE</scope>
    <source>
        <strain evidence="1">H3</strain>
        <tissue evidence="1">Leaf</tissue>
    </source>
</reference>
<comment type="caution">
    <text evidence="1">The sequence shown here is derived from an EMBL/GenBank/DDBJ whole genome shotgun (WGS) entry which is preliminary data.</text>
</comment>
<organism evidence="1 2">
    <name type="scientific">Adiantum capillus-veneris</name>
    <name type="common">Maidenhair fern</name>
    <dbReference type="NCBI Taxonomy" id="13818"/>
    <lineage>
        <taxon>Eukaryota</taxon>
        <taxon>Viridiplantae</taxon>
        <taxon>Streptophyta</taxon>
        <taxon>Embryophyta</taxon>
        <taxon>Tracheophyta</taxon>
        <taxon>Polypodiopsida</taxon>
        <taxon>Polypodiidae</taxon>
        <taxon>Polypodiales</taxon>
        <taxon>Pteridineae</taxon>
        <taxon>Pteridaceae</taxon>
        <taxon>Vittarioideae</taxon>
        <taxon>Adiantum</taxon>
    </lineage>
</organism>
<dbReference type="Proteomes" id="UP000886520">
    <property type="component" value="Chromosome 10"/>
</dbReference>
<sequence>MAENDVPIPSYDDIFCPHEPKLREPNRMYGNKLLEMYFDEQHRVLLDNYRMKKTTNDAHGTAKKENAGTIALKGSTVETASSIELVDVSPKLCDDVGKETHVDCMPLVIQNQVEGTSRVIGSLKMYGIFIAGAEEFQFEDLNLDNVDGSFPSFGALLSNGNVKRVKAIREQRESLLSDMPLKLGYETVDFVSSSCQANNHEASRKSTRERKDEKCIAGDTSNVCMF</sequence>
<name>A0A9D4ZIK9_ADICA</name>
<evidence type="ECO:0000313" key="2">
    <source>
        <dbReference type="Proteomes" id="UP000886520"/>
    </source>
</evidence>
<protein>
    <submittedName>
        <fullName evidence="1">Uncharacterized protein</fullName>
    </submittedName>
</protein>
<dbReference type="AlphaFoldDB" id="A0A9D4ZIK9"/>